<evidence type="ECO:0000313" key="2">
    <source>
        <dbReference type="EMBL" id="HCK28783.1"/>
    </source>
</evidence>
<protein>
    <recommendedName>
        <fullName evidence="4">DUF3298 domain-containing protein</fullName>
    </recommendedName>
</protein>
<name>A0A3D2SIC1_9GAMM</name>
<reference evidence="2 3" key="1">
    <citation type="journal article" date="2018" name="Nat. Biotechnol.">
        <title>A standardized bacterial taxonomy based on genome phylogeny substantially revises the tree of life.</title>
        <authorList>
            <person name="Parks D.H."/>
            <person name="Chuvochina M."/>
            <person name="Waite D.W."/>
            <person name="Rinke C."/>
            <person name="Skarshewski A."/>
            <person name="Chaumeil P.A."/>
            <person name="Hugenholtz P."/>
        </authorList>
    </citation>
    <scope>NUCLEOTIDE SEQUENCE [LARGE SCALE GENOMIC DNA]</scope>
    <source>
        <strain evidence="2">UBA9669</strain>
    </source>
</reference>
<feature type="signal peptide" evidence="1">
    <location>
        <begin position="1"/>
        <end position="20"/>
    </location>
</feature>
<gene>
    <name evidence="2" type="ORF">DHW29_00235</name>
</gene>
<evidence type="ECO:0000256" key="1">
    <source>
        <dbReference type="SAM" id="SignalP"/>
    </source>
</evidence>
<organism evidence="2 3">
    <name type="scientific">Acinetobacter ursingii</name>
    <dbReference type="NCBI Taxonomy" id="108980"/>
    <lineage>
        <taxon>Bacteria</taxon>
        <taxon>Pseudomonadati</taxon>
        <taxon>Pseudomonadota</taxon>
        <taxon>Gammaproteobacteria</taxon>
        <taxon>Moraxellales</taxon>
        <taxon>Moraxellaceae</taxon>
        <taxon>Acinetobacter</taxon>
    </lineage>
</organism>
<dbReference type="RefSeq" id="WP_049175453.1">
    <property type="nucleotide sequence ID" value="NZ_BKFK01000010.1"/>
</dbReference>
<accession>A0A3D2SIC1</accession>
<dbReference type="EMBL" id="DPVE01000005">
    <property type="protein sequence ID" value="HCK28783.1"/>
    <property type="molecule type" value="Genomic_DNA"/>
</dbReference>
<proteinExistence type="predicted"/>
<dbReference type="Gene3D" id="3.90.640.20">
    <property type="entry name" value="Heat-shock cognate protein, ATPase"/>
    <property type="match status" value="1"/>
</dbReference>
<keyword evidence="1" id="KW-0732">Signal</keyword>
<dbReference type="PROSITE" id="PS51257">
    <property type="entry name" value="PROKAR_LIPOPROTEIN"/>
    <property type="match status" value="1"/>
</dbReference>
<dbReference type="InterPro" id="IPR037126">
    <property type="entry name" value="PdaC/RsiV-like_sf"/>
</dbReference>
<feature type="chain" id="PRO_5017833729" description="DUF3298 domain-containing protein" evidence="1">
    <location>
        <begin position="21"/>
        <end position="272"/>
    </location>
</feature>
<dbReference type="Proteomes" id="UP000263596">
    <property type="component" value="Unassembled WGS sequence"/>
</dbReference>
<comment type="caution">
    <text evidence="2">The sequence shown here is derived from an EMBL/GenBank/DDBJ whole genome shotgun (WGS) entry which is preliminary data.</text>
</comment>
<evidence type="ECO:0008006" key="4">
    <source>
        <dbReference type="Google" id="ProtNLM"/>
    </source>
</evidence>
<dbReference type="AlphaFoldDB" id="A0A3D2SIC1"/>
<dbReference type="Gene3D" id="3.30.565.40">
    <property type="entry name" value="Fervidobacterium nodosum Rt17-B1 like"/>
    <property type="match status" value="1"/>
</dbReference>
<sequence>MQMTKQFLMVGLIGILSMLAACTKNDHDQKAEQEKSATSHDKAEILPYLDIQESKAKYALPFCEKKNCIDIDIQSIQTKDSWLNSWVEQKLAYVVQAQIGQNQKINLQKAINAYVAKSDNWQDQYSKNQAYELHITTRVASQRNEYVLLQVALNSKQEEVTVKDRYYFFVANRKLQKEVNILDILQKNQQSNMNQIVQDHYQKWLKQQSAEVQAEAPKKLYWGQADWFFDSEGIGLHYRANQISKRAGQFDIYLSTAQTKALLQPEIYHKMF</sequence>
<evidence type="ECO:0000313" key="3">
    <source>
        <dbReference type="Proteomes" id="UP000263596"/>
    </source>
</evidence>